<dbReference type="Pfam" id="PF13690">
    <property type="entry name" value="CheX"/>
    <property type="match status" value="1"/>
</dbReference>
<keyword evidence="1" id="KW-0145">Chemotaxis</keyword>
<reference evidence="5" key="1">
    <citation type="journal article" date="2023" name="Int. J. Syst. Evol. Microbiol.">
        <title>Mesoterricola silvestris gen. nov., sp. nov., Mesoterricola sediminis sp. nov., Geothrix oryzae sp. nov., Geothrix edaphica sp. nov., Geothrix rubra sp. nov., and Geothrix limicola sp. nov., six novel members of Acidobacteriota isolated from soils.</title>
        <authorList>
            <person name="Itoh H."/>
            <person name="Sugisawa Y."/>
            <person name="Mise K."/>
            <person name="Xu Z."/>
            <person name="Kuniyasu M."/>
            <person name="Ushijima N."/>
            <person name="Kawano K."/>
            <person name="Kobayashi E."/>
            <person name="Shiratori Y."/>
            <person name="Masuda Y."/>
            <person name="Senoo K."/>
        </authorList>
    </citation>
    <scope>NUCLEOTIDE SEQUENCE [LARGE SCALE GENOMIC DNA]</scope>
    <source>
        <strain evidence="5">Red222</strain>
    </source>
</reference>
<feature type="domain" description="Chemotaxis phosphatase CheX-like" evidence="3">
    <location>
        <begin position="74"/>
        <end position="171"/>
    </location>
</feature>
<dbReference type="SUPFAM" id="SSF103039">
    <property type="entry name" value="CheC-like"/>
    <property type="match status" value="1"/>
</dbReference>
<gene>
    <name evidence="4" type="primary">cheX</name>
    <name evidence="4" type="ORF">GETHOR_17330</name>
</gene>
<dbReference type="PANTHER" id="PTHR39452:SF1">
    <property type="entry name" value="CHEY-P PHOSPHATASE CHEX"/>
    <property type="match status" value="1"/>
</dbReference>
<dbReference type="CDD" id="cd17906">
    <property type="entry name" value="CheX"/>
    <property type="match status" value="1"/>
</dbReference>
<evidence type="ECO:0000313" key="5">
    <source>
        <dbReference type="Proteomes" id="UP001242010"/>
    </source>
</evidence>
<evidence type="ECO:0000256" key="2">
    <source>
        <dbReference type="SAM" id="MobiDB-lite"/>
    </source>
</evidence>
<organism evidence="4 5">
    <name type="scientific">Geothrix oryzae</name>
    <dbReference type="NCBI Taxonomy" id="2927975"/>
    <lineage>
        <taxon>Bacteria</taxon>
        <taxon>Pseudomonadati</taxon>
        <taxon>Acidobacteriota</taxon>
        <taxon>Holophagae</taxon>
        <taxon>Holophagales</taxon>
        <taxon>Holophagaceae</taxon>
        <taxon>Geothrix</taxon>
    </lineage>
</organism>
<name>A0ABN6UXN6_9BACT</name>
<proteinExistence type="predicted"/>
<accession>A0ABN6UXN6</accession>
<evidence type="ECO:0000313" key="4">
    <source>
        <dbReference type="EMBL" id="BDU69632.1"/>
    </source>
</evidence>
<protein>
    <submittedName>
        <fullName evidence="4">Chemotaxis protein CheX</fullName>
    </submittedName>
</protein>
<evidence type="ECO:0000259" key="3">
    <source>
        <dbReference type="Pfam" id="PF13690"/>
    </source>
</evidence>
<dbReference type="EMBL" id="AP027079">
    <property type="protein sequence ID" value="BDU69632.1"/>
    <property type="molecule type" value="Genomic_DNA"/>
</dbReference>
<dbReference type="Gene3D" id="3.40.1550.10">
    <property type="entry name" value="CheC-like"/>
    <property type="match status" value="1"/>
</dbReference>
<dbReference type="InterPro" id="IPR028051">
    <property type="entry name" value="CheX-like_dom"/>
</dbReference>
<dbReference type="Proteomes" id="UP001242010">
    <property type="component" value="Chromosome"/>
</dbReference>
<dbReference type="InterPro" id="IPR028976">
    <property type="entry name" value="CheC-like_sf"/>
</dbReference>
<evidence type="ECO:0000256" key="1">
    <source>
        <dbReference type="ARBA" id="ARBA00022500"/>
    </source>
</evidence>
<feature type="region of interest" description="Disordered" evidence="2">
    <location>
        <begin position="1"/>
        <end position="27"/>
    </location>
</feature>
<dbReference type="PANTHER" id="PTHR39452">
    <property type="entry name" value="CHEY-P PHOSPHATASE CHEX"/>
    <property type="match status" value="1"/>
</dbReference>
<sequence length="185" mass="19663">MVTRASIPLNARNHAGEFPGRNKGNQTFSRGPMNVAFINPFIEATLRSLEMMANISAEKIGLSVKEDLITTYDISAIIGITGDTSGSIILSFPVGLACRIAGNMLMEEIADLNQSVEDAIGEIGNIVVGDARRLLIQDGFSLSISVPTVVVGKGHKISRSGDVPCIAIPFTTPFGEFEVNVGLKD</sequence>
<keyword evidence="5" id="KW-1185">Reference proteome</keyword>
<dbReference type="InterPro" id="IPR038756">
    <property type="entry name" value="CheX-like"/>
</dbReference>